<dbReference type="EMBL" id="JBANRG010000007">
    <property type="protein sequence ID" value="KAK7464898.1"/>
    <property type="molecule type" value="Genomic_DNA"/>
</dbReference>
<comment type="caution">
    <text evidence="1">The sequence shown here is derived from an EMBL/GenBank/DDBJ whole genome shotgun (WGS) entry which is preliminary data.</text>
</comment>
<dbReference type="Proteomes" id="UP001498398">
    <property type="component" value="Unassembled WGS sequence"/>
</dbReference>
<evidence type="ECO:0000313" key="2">
    <source>
        <dbReference type="Proteomes" id="UP001498398"/>
    </source>
</evidence>
<sequence length="545" mass="62131">MQSLPFEILQEIGIRVERLNDKKSLRETCTRFGDVFKAQVLEEVTLNIHKNNLQPGINLLHALADPAKDYPRYIRTLNILSLSPRYFPDPNPESDWRVCATTLQLDTNLIGEWLCGSESEEGHGSCAEVDCLLRPALESLQYLRAVRWRWNPKDGPMTQDIIAKSLSTLEHIKEFRFCYAHLDRYAREQPPLPDLHNLEVLSISISMGAQTTWTRSEGIMDPLLHHLLSQTKSLSALDLGTGLRPGLPAVLDACDPSNISHLGLNGFSCSSTRVESERSFSKCLRLFTHLTSLDLRGVDFGHQFVFEILYSNQIRLRRIVIDCVTDMFLDYIASYSGLEYLSIKFQPIGYSEIVTGVLQAERFFRVLLPLHRGTLVDLEIEPAYESEWCFSESNVDALSCCRQLRNLSIKVKPQGMQVDSTVRQLLPFSRPSELNPVHLLLNMISSSLQHLQSLFIDSAQKPNVERHRQLGRIRNPCHPFYCICQEKPGLFSKVSPGVKHCFDVRGLIRASIKHQRSGETQLYDPAVLKWVKLYVGRERFIIEGL</sequence>
<proteinExistence type="predicted"/>
<accession>A0ABR1JTR0</accession>
<reference evidence="1 2" key="1">
    <citation type="submission" date="2024-01" db="EMBL/GenBank/DDBJ databases">
        <title>A draft genome for the cacao thread blight pathogen Marasmiellus scandens.</title>
        <authorList>
            <person name="Baruah I.K."/>
            <person name="Leung J."/>
            <person name="Bukari Y."/>
            <person name="Amoako-Attah I."/>
            <person name="Meinhardt L.W."/>
            <person name="Bailey B.A."/>
            <person name="Cohen S.P."/>
        </authorList>
    </citation>
    <scope>NUCLEOTIDE SEQUENCE [LARGE SCALE GENOMIC DNA]</scope>
    <source>
        <strain evidence="1 2">GH-19</strain>
    </source>
</reference>
<gene>
    <name evidence="1" type="ORF">VKT23_006107</name>
</gene>
<dbReference type="InterPro" id="IPR032675">
    <property type="entry name" value="LRR_dom_sf"/>
</dbReference>
<protein>
    <recommendedName>
        <fullName evidence="3">F-box domain-containing protein</fullName>
    </recommendedName>
</protein>
<dbReference type="Gene3D" id="3.80.10.10">
    <property type="entry name" value="Ribonuclease Inhibitor"/>
    <property type="match status" value="1"/>
</dbReference>
<name>A0ABR1JTR0_9AGAR</name>
<evidence type="ECO:0000313" key="1">
    <source>
        <dbReference type="EMBL" id="KAK7464898.1"/>
    </source>
</evidence>
<dbReference type="SUPFAM" id="SSF52047">
    <property type="entry name" value="RNI-like"/>
    <property type="match status" value="1"/>
</dbReference>
<organism evidence="1 2">
    <name type="scientific">Marasmiellus scandens</name>
    <dbReference type="NCBI Taxonomy" id="2682957"/>
    <lineage>
        <taxon>Eukaryota</taxon>
        <taxon>Fungi</taxon>
        <taxon>Dikarya</taxon>
        <taxon>Basidiomycota</taxon>
        <taxon>Agaricomycotina</taxon>
        <taxon>Agaricomycetes</taxon>
        <taxon>Agaricomycetidae</taxon>
        <taxon>Agaricales</taxon>
        <taxon>Marasmiineae</taxon>
        <taxon>Omphalotaceae</taxon>
        <taxon>Marasmiellus</taxon>
    </lineage>
</organism>
<keyword evidence="2" id="KW-1185">Reference proteome</keyword>
<evidence type="ECO:0008006" key="3">
    <source>
        <dbReference type="Google" id="ProtNLM"/>
    </source>
</evidence>